<proteinExistence type="predicted"/>
<comment type="caution">
    <text evidence="2">The sequence shown here is derived from an EMBL/GenBank/DDBJ whole genome shotgun (WGS) entry which is preliminary data.</text>
</comment>
<protein>
    <submittedName>
        <fullName evidence="2">Uncharacterized protein</fullName>
    </submittedName>
</protein>
<dbReference type="Proteomes" id="UP000178129">
    <property type="component" value="Unassembled WGS sequence"/>
</dbReference>
<dbReference type="AlphaFoldDB" id="A0A1E1L440"/>
<keyword evidence="3" id="KW-1185">Reference proteome</keyword>
<evidence type="ECO:0000313" key="2">
    <source>
        <dbReference type="EMBL" id="CZT05297.1"/>
    </source>
</evidence>
<feature type="region of interest" description="Disordered" evidence="1">
    <location>
        <begin position="68"/>
        <end position="103"/>
    </location>
</feature>
<gene>
    <name evidence="2" type="ORF">RCO7_14810</name>
</gene>
<dbReference type="InParanoid" id="A0A1E1L440"/>
<name>A0A1E1L440_9HELO</name>
<reference evidence="3" key="1">
    <citation type="submission" date="2016-03" db="EMBL/GenBank/DDBJ databases">
        <authorList>
            <person name="Ploux O."/>
        </authorList>
    </citation>
    <scope>NUCLEOTIDE SEQUENCE [LARGE SCALE GENOMIC DNA]</scope>
    <source>
        <strain evidence="3">UK7</strain>
    </source>
</reference>
<sequence>MTLPIEQKECDTDDRQRDCKKYIHAGGSFLNQFIFIPKSEAMNANERKRKASLHCRAWDGKLKSNLTCSKASPRVSPVDEGDPNPRRSSSRRSTGEAANGISYNNASSSSQIYEHEITSFSTHEAAYDRHVLINSTIWRIIWLLSDYSSISVNV</sequence>
<organism evidence="2 3">
    <name type="scientific">Rhynchosporium graminicola</name>
    <dbReference type="NCBI Taxonomy" id="2792576"/>
    <lineage>
        <taxon>Eukaryota</taxon>
        <taxon>Fungi</taxon>
        <taxon>Dikarya</taxon>
        <taxon>Ascomycota</taxon>
        <taxon>Pezizomycotina</taxon>
        <taxon>Leotiomycetes</taxon>
        <taxon>Helotiales</taxon>
        <taxon>Ploettnerulaceae</taxon>
        <taxon>Rhynchosporium</taxon>
    </lineage>
</organism>
<evidence type="ECO:0000313" key="3">
    <source>
        <dbReference type="Proteomes" id="UP000178129"/>
    </source>
</evidence>
<evidence type="ECO:0000256" key="1">
    <source>
        <dbReference type="SAM" id="MobiDB-lite"/>
    </source>
</evidence>
<accession>A0A1E1L440</accession>
<dbReference type="EMBL" id="FJUW01000035">
    <property type="protein sequence ID" value="CZT05297.1"/>
    <property type="molecule type" value="Genomic_DNA"/>
</dbReference>